<dbReference type="PROSITE" id="PS00055">
    <property type="entry name" value="RIBOSOMAL_S12"/>
    <property type="match status" value="1"/>
</dbReference>
<dbReference type="PRINTS" id="PR01034">
    <property type="entry name" value="RIBOSOMALS12"/>
</dbReference>
<protein>
    <recommendedName>
        <fullName evidence="7">Ribosomal protein S12</fullName>
    </recommendedName>
</protein>
<organism evidence="5 6">
    <name type="scientific">Fibroporia radiculosa</name>
    <dbReference type="NCBI Taxonomy" id="599839"/>
    <lineage>
        <taxon>Eukaryota</taxon>
        <taxon>Fungi</taxon>
        <taxon>Dikarya</taxon>
        <taxon>Basidiomycota</taxon>
        <taxon>Agaricomycotina</taxon>
        <taxon>Agaricomycetes</taxon>
        <taxon>Polyporales</taxon>
        <taxon>Fibroporiaceae</taxon>
        <taxon>Fibroporia</taxon>
    </lineage>
</organism>
<keyword evidence="3" id="KW-0687">Ribonucleoprotein</keyword>
<dbReference type="SUPFAM" id="SSF50249">
    <property type="entry name" value="Nucleic acid-binding proteins"/>
    <property type="match status" value="1"/>
</dbReference>
<dbReference type="GeneID" id="24098438"/>
<name>J4HXX1_9APHY</name>
<feature type="compositionally biased region" description="Basic residues" evidence="4">
    <location>
        <begin position="52"/>
        <end position="63"/>
    </location>
</feature>
<dbReference type="InterPro" id="IPR005679">
    <property type="entry name" value="Ribosomal_uS12_bac"/>
</dbReference>
<dbReference type="FunCoup" id="J4HXX1">
    <property type="interactions" value="119"/>
</dbReference>
<dbReference type="Proteomes" id="UP000006352">
    <property type="component" value="Unassembled WGS sequence"/>
</dbReference>
<dbReference type="GO" id="GO:0015935">
    <property type="term" value="C:small ribosomal subunit"/>
    <property type="evidence" value="ECO:0007669"/>
    <property type="project" value="InterPro"/>
</dbReference>
<dbReference type="GO" id="GO:0006412">
    <property type="term" value="P:translation"/>
    <property type="evidence" value="ECO:0007669"/>
    <property type="project" value="InterPro"/>
</dbReference>
<keyword evidence="6" id="KW-1185">Reference proteome</keyword>
<keyword evidence="2" id="KW-0689">Ribosomal protein</keyword>
<evidence type="ECO:0008006" key="7">
    <source>
        <dbReference type="Google" id="ProtNLM"/>
    </source>
</evidence>
<dbReference type="PANTHER" id="PTHR11652">
    <property type="entry name" value="30S RIBOSOMAL PROTEIN S12 FAMILY MEMBER"/>
    <property type="match status" value="1"/>
</dbReference>
<accession>J4HXX1</accession>
<dbReference type="STRING" id="599839.J4HXX1"/>
<evidence type="ECO:0000256" key="3">
    <source>
        <dbReference type="ARBA" id="ARBA00023274"/>
    </source>
</evidence>
<dbReference type="NCBIfam" id="TIGR00981">
    <property type="entry name" value="rpsL_bact"/>
    <property type="match status" value="1"/>
</dbReference>
<comment type="similarity">
    <text evidence="1">Belongs to the universal ribosomal protein uS12 family.</text>
</comment>
<dbReference type="Gene3D" id="2.40.50.140">
    <property type="entry name" value="Nucleic acid-binding proteins"/>
    <property type="match status" value="1"/>
</dbReference>
<evidence type="ECO:0000256" key="4">
    <source>
        <dbReference type="SAM" id="MobiDB-lite"/>
    </source>
</evidence>
<evidence type="ECO:0000256" key="2">
    <source>
        <dbReference type="ARBA" id="ARBA00022980"/>
    </source>
</evidence>
<dbReference type="GO" id="GO:0003735">
    <property type="term" value="F:structural constituent of ribosome"/>
    <property type="evidence" value="ECO:0007669"/>
    <property type="project" value="InterPro"/>
</dbReference>
<dbReference type="CDD" id="cd03368">
    <property type="entry name" value="Ribosomal_S12"/>
    <property type="match status" value="1"/>
</dbReference>
<dbReference type="EMBL" id="HE797116">
    <property type="protein sequence ID" value="CCM03527.1"/>
    <property type="molecule type" value="Genomic_DNA"/>
</dbReference>
<dbReference type="AlphaFoldDB" id="J4HXX1"/>
<dbReference type="HOGENOM" id="CLU_104295_0_1_1"/>
<proteinExistence type="inferred from homology"/>
<evidence type="ECO:0000256" key="1">
    <source>
        <dbReference type="ARBA" id="ARBA00005657"/>
    </source>
</evidence>
<dbReference type="OrthoDB" id="361013at2759"/>
<dbReference type="Pfam" id="PF00164">
    <property type="entry name" value="Ribosom_S12_S23"/>
    <property type="match status" value="1"/>
</dbReference>
<dbReference type="InterPro" id="IPR006032">
    <property type="entry name" value="Ribosomal_uS12"/>
</dbReference>
<dbReference type="RefSeq" id="XP_012182810.1">
    <property type="nucleotide sequence ID" value="XM_012327420.1"/>
</dbReference>
<dbReference type="InParanoid" id="J4HXX1"/>
<dbReference type="InterPro" id="IPR012340">
    <property type="entry name" value="NA-bd_OB-fold"/>
</dbReference>
<feature type="region of interest" description="Disordered" evidence="4">
    <location>
        <begin position="47"/>
        <end position="66"/>
    </location>
</feature>
<evidence type="ECO:0000313" key="6">
    <source>
        <dbReference type="Proteomes" id="UP000006352"/>
    </source>
</evidence>
<gene>
    <name evidence="5" type="ORF">FIBRA_05661</name>
</gene>
<dbReference type="FunFam" id="2.40.50.140:FF:000099">
    <property type="entry name" value="Ribosomal protein S12, mitochondrial"/>
    <property type="match status" value="1"/>
</dbReference>
<evidence type="ECO:0000313" key="5">
    <source>
        <dbReference type="EMBL" id="CCM03527.1"/>
    </source>
</evidence>
<reference evidence="5 6" key="1">
    <citation type="journal article" date="2012" name="Appl. Environ. Microbiol.">
        <title>Short-read sequencing for genomic analysis of the brown rot fungus Fibroporia radiculosa.</title>
        <authorList>
            <person name="Tang J.D."/>
            <person name="Perkins A.D."/>
            <person name="Sonstegard T.S."/>
            <person name="Schroeder S.G."/>
            <person name="Burgess S.C."/>
            <person name="Diehl S.V."/>
        </authorList>
    </citation>
    <scope>NUCLEOTIDE SEQUENCE [LARGE SCALE GENOMIC DNA]</scope>
    <source>
        <strain evidence="5 6">TFFH 294</strain>
    </source>
</reference>
<sequence>MLSVLRSLPSLSQRHWSTSLLPQSLSRNVSAQLLFRSFHPSPLAAVTLNQSTRRKPPQKKNRHTSPLLEGNTQKKAVISSVFIMKPKKPNSAKRKVARVKLTSGKTLHAYIPGEGHTLQEHGVVLVRGGRAQDLPGVRYKLVRGAYDFGAVVNRLTARSRYGAKKPKQ</sequence>